<dbReference type="Proteomes" id="UP000228503">
    <property type="component" value="Unassembled WGS sequence"/>
</dbReference>
<reference evidence="2" key="1">
    <citation type="submission" date="2017-09" db="EMBL/GenBank/DDBJ databases">
        <title>Depth-based differentiation of microbial function through sediment-hosted aquifers and enrichment of novel symbionts in the deep terrestrial subsurface.</title>
        <authorList>
            <person name="Probst A.J."/>
            <person name="Ladd B."/>
            <person name="Jarett J.K."/>
            <person name="Geller-Mcgrath D.E."/>
            <person name="Sieber C.M.K."/>
            <person name="Emerson J.B."/>
            <person name="Anantharaman K."/>
            <person name="Thomas B.C."/>
            <person name="Malmstrom R."/>
            <person name="Stieglmeier M."/>
            <person name="Klingl A."/>
            <person name="Woyke T."/>
            <person name="Ryan C.M."/>
            <person name="Banfield J.F."/>
        </authorList>
    </citation>
    <scope>NUCLEOTIDE SEQUENCE [LARGE SCALE GENOMIC DNA]</scope>
</reference>
<proteinExistence type="predicted"/>
<dbReference type="AlphaFoldDB" id="A0A2M7TWS1"/>
<evidence type="ECO:0000313" key="1">
    <source>
        <dbReference type="EMBL" id="PIZ62213.1"/>
    </source>
</evidence>
<name>A0A2M7TWS1_9BACT</name>
<gene>
    <name evidence="1" type="ORF">COY16_05015</name>
</gene>
<evidence type="ECO:0000313" key="2">
    <source>
        <dbReference type="Proteomes" id="UP000228503"/>
    </source>
</evidence>
<sequence>MWTVLADDKKNWSIPKSMKIYKIPQRLDTRQPFNLYTVDARTSEIKCSFSIYNKKGELIIVSKDSGYPCE</sequence>
<comment type="caution">
    <text evidence="1">The sequence shown here is derived from an EMBL/GenBank/DDBJ whole genome shotgun (WGS) entry which is preliminary data.</text>
</comment>
<organism evidence="1 2">
    <name type="scientific">Candidatus Roizmanbacteria bacterium CG_4_10_14_0_2_um_filter_39_13</name>
    <dbReference type="NCBI Taxonomy" id="1974825"/>
    <lineage>
        <taxon>Bacteria</taxon>
        <taxon>Candidatus Roizmaniibacteriota</taxon>
    </lineage>
</organism>
<protein>
    <submittedName>
        <fullName evidence="1">Uncharacterized protein</fullName>
    </submittedName>
</protein>
<accession>A0A2M7TWS1</accession>
<dbReference type="EMBL" id="PFOB01000063">
    <property type="protein sequence ID" value="PIZ62213.1"/>
    <property type="molecule type" value="Genomic_DNA"/>
</dbReference>